<gene>
    <name evidence="2" type="ORF">CSX00_07625</name>
</gene>
<dbReference type="PROSITE" id="PS51257">
    <property type="entry name" value="PROKAR_LIPOPROTEIN"/>
    <property type="match status" value="1"/>
</dbReference>
<proteinExistence type="predicted"/>
<dbReference type="InterPro" id="IPR025453">
    <property type="entry name" value="DUF4309"/>
</dbReference>
<evidence type="ECO:0000313" key="2">
    <source>
        <dbReference type="EMBL" id="PHU40172.1"/>
    </source>
</evidence>
<protein>
    <recommendedName>
        <fullName evidence="4">Lipoprotein</fullName>
    </recommendedName>
</protein>
<name>A0A2G3EA49_9FIRM</name>
<dbReference type="Gene3D" id="3.40.33.10">
    <property type="entry name" value="CAP"/>
    <property type="match status" value="1"/>
</dbReference>
<dbReference type="EMBL" id="PDYH01000027">
    <property type="protein sequence ID" value="PHU40172.1"/>
    <property type="molecule type" value="Genomic_DNA"/>
</dbReference>
<keyword evidence="3" id="KW-1185">Reference proteome</keyword>
<accession>A0A2G3EA49</accession>
<comment type="caution">
    <text evidence="2">The sequence shown here is derived from an EMBL/GenBank/DDBJ whole genome shotgun (WGS) entry which is preliminary data.</text>
</comment>
<dbReference type="InterPro" id="IPR035940">
    <property type="entry name" value="CAP_sf"/>
</dbReference>
<dbReference type="Proteomes" id="UP000224317">
    <property type="component" value="Unassembled WGS sequence"/>
</dbReference>
<evidence type="ECO:0000256" key="1">
    <source>
        <dbReference type="SAM" id="SignalP"/>
    </source>
</evidence>
<keyword evidence="1" id="KW-0732">Signal</keyword>
<evidence type="ECO:0008006" key="4">
    <source>
        <dbReference type="Google" id="ProtNLM"/>
    </source>
</evidence>
<feature type="chain" id="PRO_5039215209" description="Lipoprotein" evidence="1">
    <location>
        <begin position="21"/>
        <end position="193"/>
    </location>
</feature>
<organism evidence="2 3">
    <name type="scientific">Pseudobutyrivibrio ruminis</name>
    <dbReference type="NCBI Taxonomy" id="46206"/>
    <lineage>
        <taxon>Bacteria</taxon>
        <taxon>Bacillati</taxon>
        <taxon>Bacillota</taxon>
        <taxon>Clostridia</taxon>
        <taxon>Lachnospirales</taxon>
        <taxon>Lachnospiraceae</taxon>
        <taxon>Pseudobutyrivibrio</taxon>
    </lineage>
</organism>
<feature type="signal peptide" evidence="1">
    <location>
        <begin position="1"/>
        <end position="20"/>
    </location>
</feature>
<dbReference type="RefSeq" id="WP_099413325.1">
    <property type="nucleotide sequence ID" value="NZ_PDYH01000027.1"/>
</dbReference>
<dbReference type="Pfam" id="PF14172">
    <property type="entry name" value="DUF4309"/>
    <property type="match status" value="1"/>
</dbReference>
<evidence type="ECO:0000313" key="3">
    <source>
        <dbReference type="Proteomes" id="UP000224317"/>
    </source>
</evidence>
<sequence>MNKKFLVLLMTMGLSIVACGKNDDFYNEDNGCGVGLEECASECDSAEESLLTAEDDKLEVTVENEKENISFSILDDGKTVLDKLGEPASKTDDGDYHTNKYSNSGELTYCTEGDTTEIVEFKSFSNDWKTSKGITVGSTIDEILKAYGESACEYESEDGEHIISYTYENGYSIYFTINDNNEVAFFQMCIGRG</sequence>
<reference evidence="2" key="1">
    <citation type="submission" date="2017-10" db="EMBL/GenBank/DDBJ databases">
        <title>Resolving the taxonomy of Roseburia spp., Eubacterium rectale and Agathobacter spp. through phylogenomic analysis.</title>
        <authorList>
            <person name="Sheridan P.O."/>
            <person name="Walker A.W."/>
            <person name="Duncan S.H."/>
            <person name="Scott K.P."/>
            <person name="Toole P.W.O."/>
            <person name="Luis P."/>
            <person name="Flint H.J."/>
        </authorList>
    </citation>
    <scope>NUCLEOTIDE SEQUENCE [LARGE SCALE GENOMIC DNA]</scope>
    <source>
        <strain evidence="2">JK10</strain>
    </source>
</reference>
<dbReference type="AlphaFoldDB" id="A0A2G3EA49"/>